<evidence type="ECO:0000256" key="1">
    <source>
        <dbReference type="SAM" id="Phobius"/>
    </source>
</evidence>
<dbReference type="EMBL" id="CAJJDM010000135">
    <property type="protein sequence ID" value="CAD8106999.1"/>
    <property type="molecule type" value="Genomic_DNA"/>
</dbReference>
<accession>A0A8S1PWU9</accession>
<dbReference type="OMA" id="HPIVECK"/>
<proteinExistence type="predicted"/>
<evidence type="ECO:0000313" key="3">
    <source>
        <dbReference type="Proteomes" id="UP000688137"/>
    </source>
</evidence>
<dbReference type="Proteomes" id="UP000688137">
    <property type="component" value="Unassembled WGS sequence"/>
</dbReference>
<gene>
    <name evidence="2" type="ORF">PPRIM_AZ9-3.1.T1320095</name>
</gene>
<reference evidence="2" key="1">
    <citation type="submission" date="2021-01" db="EMBL/GenBank/DDBJ databases">
        <authorList>
            <consortium name="Genoscope - CEA"/>
            <person name="William W."/>
        </authorList>
    </citation>
    <scope>NUCLEOTIDE SEQUENCE</scope>
</reference>
<sequence>MLLCIFLFLSIQAKQIKQPSCRYINETIDPGNYTRQAQEKLSIQYGAYPGVFAIDLHKRVNGQIGSQSYNLDDFEKVEEDILGEYGCFAIQQNLEISYQLKLWLDKTGVTRDIYFTDLATSESSSRIYVVRNDFKIFSINLQRGFFGISLDSQQQSFASLLKYDPEDDFNHPFLIDDMGENRIYIITSNGGASLNTDTELELAEFRLETEVKKKDYIFNVHYNVKHKLIYVACGHDGLDVYKIQNNQLIFVSTITPIQLGIPQGQVIDVDSNGDDRLYVLDKETGLRFYKIYNLENGQVAHLFTITISKTKSFDHFESTFFIVAKTVNNQDFAVEVFVDFQNADYFFNNYYIDEMTINDVNVFEYYAVLIGDDGHKIIQHSIYSGFLDEKLLSHTSFQDPDLFKLKEFSYEEQENMNIRLLVGIARYEFKFMTIKMNHPIVECKFEDAEVNQYIVLLNSTNCQGKEETPNVWQSQFTLCNITHSFTFTTTEIPGNYYTYAYYTIAIYVLFVIIVWLIIFMYVCFKKWGHKLSFLTWKKKIVDSTAPYNESFDVKEQEMADQKSRS</sequence>
<keyword evidence="1" id="KW-0472">Membrane</keyword>
<evidence type="ECO:0000313" key="2">
    <source>
        <dbReference type="EMBL" id="CAD8106999.1"/>
    </source>
</evidence>
<keyword evidence="1" id="KW-1133">Transmembrane helix</keyword>
<feature type="transmembrane region" description="Helical" evidence="1">
    <location>
        <begin position="499"/>
        <end position="524"/>
    </location>
</feature>
<protein>
    <recommendedName>
        <fullName evidence="4">Transmembrane protein</fullName>
    </recommendedName>
</protein>
<keyword evidence="1" id="KW-0812">Transmembrane</keyword>
<dbReference type="AlphaFoldDB" id="A0A8S1PWU9"/>
<keyword evidence="3" id="KW-1185">Reference proteome</keyword>
<evidence type="ECO:0008006" key="4">
    <source>
        <dbReference type="Google" id="ProtNLM"/>
    </source>
</evidence>
<name>A0A8S1PWU9_PARPR</name>
<organism evidence="2 3">
    <name type="scientific">Paramecium primaurelia</name>
    <dbReference type="NCBI Taxonomy" id="5886"/>
    <lineage>
        <taxon>Eukaryota</taxon>
        <taxon>Sar</taxon>
        <taxon>Alveolata</taxon>
        <taxon>Ciliophora</taxon>
        <taxon>Intramacronucleata</taxon>
        <taxon>Oligohymenophorea</taxon>
        <taxon>Peniculida</taxon>
        <taxon>Parameciidae</taxon>
        <taxon>Paramecium</taxon>
    </lineage>
</organism>
<comment type="caution">
    <text evidence="2">The sequence shown here is derived from an EMBL/GenBank/DDBJ whole genome shotgun (WGS) entry which is preliminary data.</text>
</comment>